<protein>
    <submittedName>
        <fullName evidence="3">Uncharacterized protein</fullName>
    </submittedName>
</protein>
<dbReference type="InterPro" id="IPR045401">
    <property type="entry name" value="GAP1-M"/>
</dbReference>
<dbReference type="Pfam" id="PF20014">
    <property type="entry name" value="GAP1-M"/>
    <property type="match status" value="1"/>
</dbReference>
<name>D5P8F1_9MYCO</name>
<evidence type="ECO:0000313" key="3">
    <source>
        <dbReference type="EMBL" id="EFG77657.1"/>
    </source>
</evidence>
<dbReference type="HOGENOM" id="CLU_760360_0_0_11"/>
<reference evidence="3 4" key="1">
    <citation type="submission" date="2010-04" db="EMBL/GenBank/DDBJ databases">
        <authorList>
            <person name="Muzny D."/>
            <person name="Qin X."/>
            <person name="Deng J."/>
            <person name="Jiang H."/>
            <person name="Liu Y."/>
            <person name="Qu J."/>
            <person name="Song X.-Z."/>
            <person name="Zhang L."/>
            <person name="Thornton R."/>
            <person name="Coyle M."/>
            <person name="Francisco L."/>
            <person name="Jackson L."/>
            <person name="Javaid M."/>
            <person name="Korchina V."/>
            <person name="Kovar C."/>
            <person name="Mata R."/>
            <person name="Mathew T."/>
            <person name="Ngo R."/>
            <person name="Nguyen L."/>
            <person name="Nguyen N."/>
            <person name="Okwuonu G."/>
            <person name="Ongeri F."/>
            <person name="Pham C."/>
            <person name="Simmons D."/>
            <person name="Wilczek-Boney K."/>
            <person name="Hale W."/>
            <person name="Jakkamsetti A."/>
            <person name="Pham P."/>
            <person name="Ruth R."/>
            <person name="San Lucas F."/>
            <person name="Warren J."/>
            <person name="Zhang J."/>
            <person name="Zhao Z."/>
            <person name="Zhou C."/>
            <person name="Zhu D."/>
            <person name="Lee S."/>
            <person name="Bess C."/>
            <person name="Blankenburg K."/>
            <person name="Forbes L."/>
            <person name="Fu Q."/>
            <person name="Gubbala S."/>
            <person name="Hirani K."/>
            <person name="Jayaseelan J.C."/>
            <person name="Lara F."/>
            <person name="Munidasa M."/>
            <person name="Palculict T."/>
            <person name="Patil S."/>
            <person name="Pu L.-L."/>
            <person name="Saada N."/>
            <person name="Tang L."/>
            <person name="Weissenberger G."/>
            <person name="Zhu Y."/>
            <person name="Hemphill L."/>
            <person name="Shang Y."/>
            <person name="Youmans B."/>
            <person name="Ayvaz T."/>
            <person name="Ross M."/>
            <person name="Santibanez J."/>
            <person name="Aqrawi P."/>
            <person name="Gross S."/>
            <person name="Joshi V."/>
            <person name="Fowler G."/>
            <person name="Nazareth L."/>
            <person name="Reid J."/>
            <person name="Worley K."/>
            <person name="Petrosino J."/>
            <person name="Highlander S."/>
            <person name="Gibbs R."/>
        </authorList>
    </citation>
    <scope>NUCLEOTIDE SEQUENCE [LARGE SCALE GENOMIC DNA]</scope>
    <source>
        <strain evidence="3 4">ATCC BAA-614</strain>
    </source>
</reference>
<dbReference type="Pfam" id="PF20013">
    <property type="entry name" value="GAP1-N2"/>
    <property type="match status" value="1"/>
</dbReference>
<organism evidence="3 4">
    <name type="scientific">Mycobacterium parascrofulaceum ATCC BAA-614</name>
    <dbReference type="NCBI Taxonomy" id="525368"/>
    <lineage>
        <taxon>Bacteria</taxon>
        <taxon>Bacillati</taxon>
        <taxon>Actinomycetota</taxon>
        <taxon>Actinomycetes</taxon>
        <taxon>Mycobacteriales</taxon>
        <taxon>Mycobacteriaceae</taxon>
        <taxon>Mycobacterium</taxon>
        <taxon>Mycobacterium simiae complex</taxon>
    </lineage>
</organism>
<dbReference type="AlphaFoldDB" id="D5P8F1"/>
<evidence type="ECO:0000313" key="4">
    <source>
        <dbReference type="Proteomes" id="UP000003653"/>
    </source>
</evidence>
<dbReference type="eggNOG" id="ENOG502ZI73">
    <property type="taxonomic scope" value="Bacteria"/>
</dbReference>
<gene>
    <name evidence="3" type="ORF">HMPREF0591_2466</name>
</gene>
<proteinExistence type="predicted"/>
<evidence type="ECO:0000259" key="1">
    <source>
        <dbReference type="Pfam" id="PF20013"/>
    </source>
</evidence>
<comment type="caution">
    <text evidence="3">The sequence shown here is derived from an EMBL/GenBank/DDBJ whole genome shotgun (WGS) entry which is preliminary data.</text>
</comment>
<dbReference type="RefSeq" id="WP_007166499.1">
    <property type="nucleotide sequence ID" value="NZ_GG770553.1"/>
</dbReference>
<sequence length="364" mass="39204">MTPRYGQLSYTSFDAFGAFGGWQVKQTAGGITPDEARTLVSGIHIAVNYSIDRLPSYPTPTQLKSVPRRLSYRRIDDDRAAYWHTAPAGLDSMGRPGNVFAHVLLDRDASQSERPSRPIELWRSAGWLTPYGARAVSAATLPAREPDAGGAVTPEGVVEFACDTETWRLNTLCGLLDAVAAAMTGGPAVVLGVDSPDAAAQWIGVVSFLMSPGTARRLSFSTFDRSSDVKRWPRLNHHLVGVPRTDLADLADVPRGALVIDEAEKLSVGEFHGENHRTARGQEIEVTAWSAMAQVAFLNSAWVLELLTDIDEISADSGDVGLPPALPMALSVSQRYWGKDAVPEAESVIGDYGHPASAAPLWRS</sequence>
<evidence type="ECO:0000259" key="2">
    <source>
        <dbReference type="Pfam" id="PF20014"/>
    </source>
</evidence>
<dbReference type="Proteomes" id="UP000003653">
    <property type="component" value="Unassembled WGS sequence"/>
</dbReference>
<dbReference type="InterPro" id="IPR045402">
    <property type="entry name" value="GAP1-N2"/>
</dbReference>
<feature type="domain" description="GTPase-associated protein 1 N-terminal" evidence="1">
    <location>
        <begin position="6"/>
        <end position="135"/>
    </location>
</feature>
<dbReference type="EMBL" id="ADNV01000208">
    <property type="protein sequence ID" value="EFG77657.1"/>
    <property type="molecule type" value="Genomic_DNA"/>
</dbReference>
<feature type="domain" description="GTPase-associated protein 1 middle" evidence="2">
    <location>
        <begin position="174"/>
        <end position="261"/>
    </location>
</feature>
<accession>D5P8F1</accession>
<keyword evidence="4" id="KW-1185">Reference proteome</keyword>